<dbReference type="SUPFAM" id="SSF50978">
    <property type="entry name" value="WD40 repeat-like"/>
    <property type="match status" value="1"/>
</dbReference>
<dbReference type="PRINTS" id="PR00320">
    <property type="entry name" value="GPROTEINBRPT"/>
</dbReference>
<dbReference type="PROSITE" id="PS50082">
    <property type="entry name" value="WD_REPEATS_2"/>
    <property type="match status" value="4"/>
</dbReference>
<keyword evidence="6" id="KW-1185">Reference proteome</keyword>
<dbReference type="Pfam" id="PF00400">
    <property type="entry name" value="WD40"/>
    <property type="match status" value="5"/>
</dbReference>
<dbReference type="GO" id="GO:0006886">
    <property type="term" value="P:intracellular protein transport"/>
    <property type="evidence" value="ECO:0007669"/>
    <property type="project" value="TreeGrafter"/>
</dbReference>
<dbReference type="OrthoDB" id="10261470at2759"/>
<sequence>FHISSTSILGLAFHPKRPWILASLHTGAIQLWDYRTCTLIDKFEEHEGPVRGIDFHLNQPLFVSGGDDFKIRIWNYKQRKCLFTLLGHLDYIRTTFFHKEYPWIISCSDDQTIRIWNWQSRTSVSVLTGHSHYVMCSQFHPKEDLVVSASLDQTVRVWDISGLRKKNVAPSGLSGIEEQIRYLTGAGNSPSNSSGPGNTDLFGGSDVIVKHVLEGHDRGVNWVSFHPTLPIVVSAADDKQIKLWRMTAFTFQ</sequence>
<dbReference type="PROSITE" id="PS50294">
    <property type="entry name" value="WD_REPEATS_REGION"/>
    <property type="match status" value="4"/>
</dbReference>
<dbReference type="PANTHER" id="PTHR19876:SF1">
    <property type="entry name" value="COATOMER SUBUNIT ALPHA"/>
    <property type="match status" value="1"/>
</dbReference>
<dbReference type="SMART" id="SM00320">
    <property type="entry name" value="WD40"/>
    <property type="match status" value="5"/>
</dbReference>
<evidence type="ECO:0000256" key="1">
    <source>
        <dbReference type="ARBA" id="ARBA00004347"/>
    </source>
</evidence>
<dbReference type="GO" id="GO:0006891">
    <property type="term" value="P:intra-Golgi vesicle-mediated transport"/>
    <property type="evidence" value="ECO:0007669"/>
    <property type="project" value="TreeGrafter"/>
</dbReference>
<organism evidence="5 6">
    <name type="scientific">Protopolystoma xenopodis</name>
    <dbReference type="NCBI Taxonomy" id="117903"/>
    <lineage>
        <taxon>Eukaryota</taxon>
        <taxon>Metazoa</taxon>
        <taxon>Spiralia</taxon>
        <taxon>Lophotrochozoa</taxon>
        <taxon>Platyhelminthes</taxon>
        <taxon>Monogenea</taxon>
        <taxon>Polyopisthocotylea</taxon>
        <taxon>Polystomatidea</taxon>
        <taxon>Polystomatidae</taxon>
        <taxon>Protopolystoma</taxon>
    </lineage>
</organism>
<dbReference type="GO" id="GO:0006888">
    <property type="term" value="P:endoplasmic reticulum to Golgi vesicle-mediated transport"/>
    <property type="evidence" value="ECO:0007669"/>
    <property type="project" value="TreeGrafter"/>
</dbReference>
<dbReference type="AlphaFoldDB" id="A0A448WS03"/>
<evidence type="ECO:0000313" key="6">
    <source>
        <dbReference type="Proteomes" id="UP000784294"/>
    </source>
</evidence>
<proteinExistence type="predicted"/>
<evidence type="ECO:0000256" key="2">
    <source>
        <dbReference type="ARBA" id="ARBA00022574"/>
    </source>
</evidence>
<feature type="repeat" description="WD" evidence="4">
    <location>
        <begin position="43"/>
        <end position="84"/>
    </location>
</feature>
<dbReference type="Proteomes" id="UP000784294">
    <property type="component" value="Unassembled WGS sequence"/>
</dbReference>
<accession>A0A448WS03</accession>
<comment type="subcellular location">
    <subcellularLocation>
        <location evidence="1">Cytoplasmic vesicle</location>
        <location evidence="1">COPI-coated vesicle membrane</location>
        <topology evidence="1">Peripheral membrane protein</topology>
        <orientation evidence="1">Cytoplasmic side</orientation>
    </subcellularLocation>
</comment>
<dbReference type="InterPro" id="IPR019775">
    <property type="entry name" value="WD40_repeat_CS"/>
</dbReference>
<dbReference type="InterPro" id="IPR050844">
    <property type="entry name" value="Coatomer_complex_subunit"/>
</dbReference>
<dbReference type="CDD" id="cd00200">
    <property type="entry name" value="WD40"/>
    <property type="match status" value="1"/>
</dbReference>
<evidence type="ECO:0000313" key="5">
    <source>
        <dbReference type="EMBL" id="VEL18735.1"/>
    </source>
</evidence>
<feature type="repeat" description="WD" evidence="4">
    <location>
        <begin position="85"/>
        <end position="126"/>
    </location>
</feature>
<evidence type="ECO:0000256" key="3">
    <source>
        <dbReference type="ARBA" id="ARBA00022737"/>
    </source>
</evidence>
<protein>
    <submittedName>
        <fullName evidence="5">Uncharacterized protein</fullName>
    </submittedName>
</protein>
<comment type="caution">
    <text evidence="5">The sequence shown here is derived from an EMBL/GenBank/DDBJ whole genome shotgun (WGS) entry which is preliminary data.</text>
</comment>
<feature type="repeat" description="WD" evidence="4">
    <location>
        <begin position="213"/>
        <end position="252"/>
    </location>
</feature>
<gene>
    <name evidence="5" type="ORF">PXEA_LOCUS12175</name>
</gene>
<name>A0A448WS03_9PLAT</name>
<dbReference type="InterPro" id="IPR020472">
    <property type="entry name" value="WD40_PAC1"/>
</dbReference>
<evidence type="ECO:0000256" key="4">
    <source>
        <dbReference type="PROSITE-ProRule" id="PRU00221"/>
    </source>
</evidence>
<dbReference type="PANTHER" id="PTHR19876">
    <property type="entry name" value="COATOMER"/>
    <property type="match status" value="1"/>
</dbReference>
<feature type="non-terminal residue" evidence="5">
    <location>
        <position position="252"/>
    </location>
</feature>
<keyword evidence="3" id="KW-0677">Repeat</keyword>
<dbReference type="Gene3D" id="2.130.10.10">
    <property type="entry name" value="YVTN repeat-like/Quinoprotein amine dehydrogenase"/>
    <property type="match status" value="1"/>
</dbReference>
<dbReference type="GO" id="GO:0006890">
    <property type="term" value="P:retrograde vesicle-mediated transport, Golgi to endoplasmic reticulum"/>
    <property type="evidence" value="ECO:0007669"/>
    <property type="project" value="TreeGrafter"/>
</dbReference>
<dbReference type="GO" id="GO:0030126">
    <property type="term" value="C:COPI vesicle coat"/>
    <property type="evidence" value="ECO:0007669"/>
    <property type="project" value="TreeGrafter"/>
</dbReference>
<reference evidence="5" key="1">
    <citation type="submission" date="2018-11" db="EMBL/GenBank/DDBJ databases">
        <authorList>
            <consortium name="Pathogen Informatics"/>
        </authorList>
    </citation>
    <scope>NUCLEOTIDE SEQUENCE</scope>
</reference>
<dbReference type="InterPro" id="IPR001680">
    <property type="entry name" value="WD40_rpt"/>
</dbReference>
<dbReference type="InterPro" id="IPR036322">
    <property type="entry name" value="WD40_repeat_dom_sf"/>
</dbReference>
<dbReference type="PROSITE" id="PS00678">
    <property type="entry name" value="WD_REPEATS_1"/>
    <property type="match status" value="1"/>
</dbReference>
<feature type="repeat" description="WD" evidence="4">
    <location>
        <begin position="127"/>
        <end position="161"/>
    </location>
</feature>
<dbReference type="InterPro" id="IPR015943">
    <property type="entry name" value="WD40/YVTN_repeat-like_dom_sf"/>
</dbReference>
<dbReference type="EMBL" id="CAAALY010038393">
    <property type="protein sequence ID" value="VEL18735.1"/>
    <property type="molecule type" value="Genomic_DNA"/>
</dbReference>
<keyword evidence="2 4" id="KW-0853">WD repeat</keyword>